<dbReference type="FunFam" id="3.20.20.70:FF:000009">
    <property type="entry name" value="1-(5-phosphoribosyl)-5-[(5-phosphoribosylamino)methylideneamino] imidazole-4-carboxamide isomerase"/>
    <property type="match status" value="1"/>
</dbReference>
<evidence type="ECO:0000256" key="6">
    <source>
        <dbReference type="ARBA" id="ARBA00022605"/>
    </source>
</evidence>
<dbReference type="NCBIfam" id="TIGR00007">
    <property type="entry name" value="1-(5-phosphoribosyl)-5-[(5-phosphoribosylamino)methylideneamino]imidazole-4-carboxamide isomerase"/>
    <property type="match status" value="1"/>
</dbReference>
<dbReference type="SUPFAM" id="SSF51366">
    <property type="entry name" value="Ribulose-phoshate binding barrel"/>
    <property type="match status" value="1"/>
</dbReference>
<dbReference type="Gene3D" id="3.20.20.70">
    <property type="entry name" value="Aldolase class I"/>
    <property type="match status" value="1"/>
</dbReference>
<dbReference type="EMBL" id="DTGR01000133">
    <property type="protein sequence ID" value="HHS29649.1"/>
    <property type="molecule type" value="Genomic_DNA"/>
</dbReference>
<evidence type="ECO:0000256" key="8">
    <source>
        <dbReference type="ARBA" id="ARBA00023235"/>
    </source>
</evidence>
<dbReference type="UniPathway" id="UPA00031">
    <property type="reaction ID" value="UER00009"/>
</dbReference>
<dbReference type="AlphaFoldDB" id="A0A7V6DPY5"/>
<evidence type="ECO:0000256" key="4">
    <source>
        <dbReference type="ARBA" id="ARBA00009667"/>
    </source>
</evidence>
<gene>
    <name evidence="9 12" type="primary">hisA</name>
    <name evidence="12" type="ORF">ENV52_08115</name>
</gene>
<keyword evidence="6 9" id="KW-0028">Amino-acid biosynthesis</keyword>
<feature type="active site" description="Proton acceptor" evidence="9">
    <location>
        <position position="8"/>
    </location>
</feature>
<evidence type="ECO:0000256" key="11">
    <source>
        <dbReference type="RuleBase" id="RU003658"/>
    </source>
</evidence>
<dbReference type="InterPro" id="IPR044524">
    <property type="entry name" value="Isoase_HisA-like"/>
</dbReference>
<dbReference type="NCBIfam" id="NF010112">
    <property type="entry name" value="PRK13585.1"/>
    <property type="match status" value="1"/>
</dbReference>
<dbReference type="InterPro" id="IPR011060">
    <property type="entry name" value="RibuloseP-bd_barrel"/>
</dbReference>
<dbReference type="CDD" id="cd04732">
    <property type="entry name" value="HisA"/>
    <property type="match status" value="1"/>
</dbReference>
<evidence type="ECO:0000313" key="12">
    <source>
        <dbReference type="EMBL" id="HHS29649.1"/>
    </source>
</evidence>
<name>A0A7V6DPY5_9BACT</name>
<dbReference type="InterPro" id="IPR006062">
    <property type="entry name" value="His_biosynth"/>
</dbReference>
<evidence type="ECO:0000256" key="10">
    <source>
        <dbReference type="RuleBase" id="RU003657"/>
    </source>
</evidence>
<comment type="similarity">
    <text evidence="4 9 10">Belongs to the HisA/HisF family.</text>
</comment>
<evidence type="ECO:0000256" key="1">
    <source>
        <dbReference type="ARBA" id="ARBA00000901"/>
    </source>
</evidence>
<keyword evidence="5 9" id="KW-0963">Cytoplasm</keyword>
<dbReference type="GO" id="GO:0000105">
    <property type="term" value="P:L-histidine biosynthetic process"/>
    <property type="evidence" value="ECO:0007669"/>
    <property type="project" value="UniProtKB-UniRule"/>
</dbReference>
<reference evidence="12" key="1">
    <citation type="journal article" date="2020" name="mSystems">
        <title>Genome- and Community-Level Interaction Insights into Carbon Utilization and Element Cycling Functions of Hydrothermarchaeota in Hydrothermal Sediment.</title>
        <authorList>
            <person name="Zhou Z."/>
            <person name="Liu Y."/>
            <person name="Xu W."/>
            <person name="Pan J."/>
            <person name="Luo Z.H."/>
            <person name="Li M."/>
        </authorList>
    </citation>
    <scope>NUCLEOTIDE SEQUENCE [LARGE SCALE GENOMIC DNA]</scope>
    <source>
        <strain evidence="12">SpSt-767</strain>
    </source>
</reference>
<accession>A0A7V6DPY5</accession>
<evidence type="ECO:0000256" key="9">
    <source>
        <dbReference type="HAMAP-Rule" id="MF_01014"/>
    </source>
</evidence>
<dbReference type="InterPro" id="IPR013785">
    <property type="entry name" value="Aldolase_TIM"/>
</dbReference>
<sequence>MIIFPAIDIRGGRCVRLVQGRADQETIYGDDPAAMGVRWQDEGAVWLHVVDLDGAFGAKPQNLEAIGRLRRAVKIPIQLGGGIRSLETIQAYMDEGIDRLILGTAVLKDPDLVVRALTAHPGRIALGLDAKGGLLAVEGWTETTRRTAAEVALNLAPLKPAAIIYTDISRDGVKKGVNLEATGALARAINIPVIASGGVSSIDDIKALLPLEPLGVIGVITGKALYDGNLDLKEAIRVAAGGAE</sequence>
<evidence type="ECO:0000256" key="2">
    <source>
        <dbReference type="ARBA" id="ARBA00004496"/>
    </source>
</evidence>
<comment type="pathway">
    <text evidence="3 9 11">Amino-acid biosynthesis; L-histidine biosynthesis; L-histidine from 5-phospho-alpha-D-ribose 1-diphosphate: step 4/9.</text>
</comment>
<dbReference type="EC" id="5.3.1.16" evidence="9 11"/>
<keyword evidence="7 9" id="KW-0368">Histidine biosynthesis</keyword>
<dbReference type="PANTHER" id="PTHR43090:SF2">
    <property type="entry name" value="1-(5-PHOSPHORIBOSYL)-5-[(5-PHOSPHORIBOSYLAMINO)METHYLIDENEAMINO] IMIDAZOLE-4-CARBOXAMIDE ISOMERASE"/>
    <property type="match status" value="1"/>
</dbReference>
<dbReference type="InterPro" id="IPR006063">
    <property type="entry name" value="HisA_bact_arch"/>
</dbReference>
<keyword evidence="8 9" id="KW-0413">Isomerase</keyword>
<evidence type="ECO:0000256" key="7">
    <source>
        <dbReference type="ARBA" id="ARBA00023102"/>
    </source>
</evidence>
<dbReference type="GO" id="GO:0003949">
    <property type="term" value="F:1-(5-phosphoribosyl)-5-[(5-phosphoribosylamino)methylideneamino]imidazole-4-carboxamide isomerase activity"/>
    <property type="evidence" value="ECO:0007669"/>
    <property type="project" value="UniProtKB-UniRule"/>
</dbReference>
<feature type="active site" description="Proton donor" evidence="9">
    <location>
        <position position="129"/>
    </location>
</feature>
<dbReference type="Pfam" id="PF00977">
    <property type="entry name" value="His_biosynth"/>
    <property type="match status" value="1"/>
</dbReference>
<dbReference type="HAMAP" id="MF_01014">
    <property type="entry name" value="HisA"/>
    <property type="match status" value="1"/>
</dbReference>
<dbReference type="InterPro" id="IPR023016">
    <property type="entry name" value="HisA/PriA"/>
</dbReference>
<organism evidence="12">
    <name type="scientific">Desulfobacca acetoxidans</name>
    <dbReference type="NCBI Taxonomy" id="60893"/>
    <lineage>
        <taxon>Bacteria</taxon>
        <taxon>Pseudomonadati</taxon>
        <taxon>Thermodesulfobacteriota</taxon>
        <taxon>Desulfobaccia</taxon>
        <taxon>Desulfobaccales</taxon>
        <taxon>Desulfobaccaceae</taxon>
        <taxon>Desulfobacca</taxon>
    </lineage>
</organism>
<dbReference type="GO" id="GO:0005737">
    <property type="term" value="C:cytoplasm"/>
    <property type="evidence" value="ECO:0007669"/>
    <property type="project" value="UniProtKB-SubCell"/>
</dbReference>
<comment type="subcellular location">
    <subcellularLocation>
        <location evidence="2 9 11">Cytoplasm</location>
    </subcellularLocation>
</comment>
<comment type="caution">
    <text evidence="12">The sequence shown here is derived from an EMBL/GenBank/DDBJ whole genome shotgun (WGS) entry which is preliminary data.</text>
</comment>
<evidence type="ECO:0000256" key="5">
    <source>
        <dbReference type="ARBA" id="ARBA00022490"/>
    </source>
</evidence>
<evidence type="ECO:0000256" key="3">
    <source>
        <dbReference type="ARBA" id="ARBA00005133"/>
    </source>
</evidence>
<dbReference type="PANTHER" id="PTHR43090">
    <property type="entry name" value="1-(5-PHOSPHORIBOSYL)-5-[(5-PHOSPHORIBOSYLAMINO)METHYLIDENEAMINO] IMIDAZOLE-4-CARBOXAMIDE ISOMERASE"/>
    <property type="match status" value="1"/>
</dbReference>
<protein>
    <recommendedName>
        <fullName evidence="9 11">1-(5-phosphoribosyl)-5-[(5-phosphoribosylamino)methylideneamino] imidazole-4-carboxamide isomerase</fullName>
        <ecNumber evidence="9 11">5.3.1.16</ecNumber>
    </recommendedName>
    <alternativeName>
        <fullName evidence="9">Phosphoribosylformimino-5-aminoimidazole carboxamide ribotide isomerase</fullName>
    </alternativeName>
</protein>
<comment type="catalytic activity">
    <reaction evidence="1 9 11">
        <text>1-(5-phospho-beta-D-ribosyl)-5-[(5-phospho-beta-D-ribosylamino)methylideneamino]imidazole-4-carboxamide = 5-[(5-phospho-1-deoxy-D-ribulos-1-ylimino)methylamino]-1-(5-phospho-beta-D-ribosyl)imidazole-4-carboxamide</text>
        <dbReference type="Rhea" id="RHEA:15469"/>
        <dbReference type="ChEBI" id="CHEBI:58435"/>
        <dbReference type="ChEBI" id="CHEBI:58525"/>
        <dbReference type="EC" id="5.3.1.16"/>
    </reaction>
</comment>
<dbReference type="GO" id="GO:0000162">
    <property type="term" value="P:L-tryptophan biosynthetic process"/>
    <property type="evidence" value="ECO:0007669"/>
    <property type="project" value="TreeGrafter"/>
</dbReference>
<proteinExistence type="inferred from homology"/>